<keyword evidence="1" id="KW-1133">Transmembrane helix</keyword>
<keyword evidence="1" id="KW-0472">Membrane</keyword>
<evidence type="ECO:0000313" key="3">
    <source>
        <dbReference type="Proteomes" id="UP000253318"/>
    </source>
</evidence>
<organism evidence="2 3">
    <name type="scientific">Marinitenerispora sediminis</name>
    <dbReference type="NCBI Taxonomy" id="1931232"/>
    <lineage>
        <taxon>Bacteria</taxon>
        <taxon>Bacillati</taxon>
        <taxon>Actinomycetota</taxon>
        <taxon>Actinomycetes</taxon>
        <taxon>Streptosporangiales</taxon>
        <taxon>Nocardiopsidaceae</taxon>
        <taxon>Marinitenerispora</taxon>
    </lineage>
</organism>
<protein>
    <submittedName>
        <fullName evidence="2">Uncharacterized protein</fullName>
    </submittedName>
</protein>
<feature type="transmembrane region" description="Helical" evidence="1">
    <location>
        <begin position="6"/>
        <end position="30"/>
    </location>
</feature>
<name>A0A368SZI4_9ACTN</name>
<dbReference type="RefSeq" id="WP_220270060.1">
    <property type="nucleotide sequence ID" value="NZ_QEIN01000258.1"/>
</dbReference>
<evidence type="ECO:0000256" key="1">
    <source>
        <dbReference type="SAM" id="Phobius"/>
    </source>
</evidence>
<proteinExistence type="predicted"/>
<dbReference type="EMBL" id="QEIN01000258">
    <property type="protein sequence ID" value="RCV51209.1"/>
    <property type="molecule type" value="Genomic_DNA"/>
</dbReference>
<keyword evidence="1" id="KW-0812">Transmembrane</keyword>
<comment type="caution">
    <text evidence="2">The sequence shown here is derived from an EMBL/GenBank/DDBJ whole genome shotgun (WGS) entry which is preliminary data.</text>
</comment>
<reference evidence="2 3" key="1">
    <citation type="submission" date="2018-04" db="EMBL/GenBank/DDBJ databases">
        <title>Novel actinobacteria from marine sediment.</title>
        <authorList>
            <person name="Ng Z.Y."/>
            <person name="Tan G.Y.A."/>
        </authorList>
    </citation>
    <scope>NUCLEOTIDE SEQUENCE [LARGE SCALE GENOMIC DNA]</scope>
    <source>
        <strain evidence="2 3">TPS81</strain>
    </source>
</reference>
<feature type="non-terminal residue" evidence="2">
    <location>
        <position position="83"/>
    </location>
</feature>
<accession>A0A368SZI4</accession>
<evidence type="ECO:0000313" key="2">
    <source>
        <dbReference type="EMBL" id="RCV51209.1"/>
    </source>
</evidence>
<sequence>MTEIDVSGVFLFLALVVGAGILVPMILMSVRAESGSGRRVGEAEGPGGDEYDGIGTYRKVGRLRHYWLGGGGGGPDSGYGGYG</sequence>
<dbReference type="Proteomes" id="UP000253318">
    <property type="component" value="Unassembled WGS sequence"/>
</dbReference>
<dbReference type="AlphaFoldDB" id="A0A368SZI4"/>
<gene>
    <name evidence="2" type="ORF">DEF24_23405</name>
</gene>
<keyword evidence="3" id="KW-1185">Reference proteome</keyword>